<gene>
    <name evidence="1 3" type="ORF">P152DRAFT_471987</name>
</gene>
<evidence type="ECO:0000313" key="1">
    <source>
        <dbReference type="EMBL" id="KAF1814206.1"/>
    </source>
</evidence>
<reference evidence="3" key="2">
    <citation type="submission" date="2020-04" db="EMBL/GenBank/DDBJ databases">
        <authorList>
            <consortium name="NCBI Genome Project"/>
        </authorList>
    </citation>
    <scope>NUCLEOTIDE SEQUENCE</scope>
    <source>
        <strain evidence="3">CBS 781.70</strain>
    </source>
</reference>
<dbReference type="RefSeq" id="XP_033535837.1">
    <property type="nucleotide sequence ID" value="XM_033681120.1"/>
</dbReference>
<sequence>MEVESCLQGIWLQTPVTSEALPPLQIQIEDDAQFLDGPSKHRLQKLASAAQKAFAEHALLLGKNRLLFEQNNESNSRQSARSTVAGKAKVISYEDIVKAQAKHDAKKSYPGERKTWSKAQKVLYQQYWAPKRHGRVK</sequence>
<dbReference type="AlphaFoldDB" id="A0A6G1G8F5"/>
<dbReference type="Proteomes" id="UP000504638">
    <property type="component" value="Unplaced"/>
</dbReference>
<dbReference type="EMBL" id="ML975153">
    <property type="protein sequence ID" value="KAF1814206.1"/>
    <property type="molecule type" value="Genomic_DNA"/>
</dbReference>
<proteinExistence type="predicted"/>
<accession>A0A6G1G8F5</accession>
<name>A0A6G1G8F5_9PEZI</name>
<dbReference type="GeneID" id="54421690"/>
<reference evidence="1 3" key="1">
    <citation type="submission" date="2020-01" db="EMBL/GenBank/DDBJ databases">
        <authorList>
            <consortium name="DOE Joint Genome Institute"/>
            <person name="Haridas S."/>
            <person name="Albert R."/>
            <person name="Binder M."/>
            <person name="Bloem J."/>
            <person name="Labutti K."/>
            <person name="Salamov A."/>
            <person name="Andreopoulos B."/>
            <person name="Baker S.E."/>
            <person name="Barry K."/>
            <person name="Bills G."/>
            <person name="Bluhm B.H."/>
            <person name="Cannon C."/>
            <person name="Castanera R."/>
            <person name="Culley D.E."/>
            <person name="Daum C."/>
            <person name="Ezra D."/>
            <person name="Gonzalez J.B."/>
            <person name="Henrissat B."/>
            <person name="Kuo A."/>
            <person name="Liang C."/>
            <person name="Lipzen A."/>
            <person name="Lutzoni F."/>
            <person name="Magnuson J."/>
            <person name="Mondo S."/>
            <person name="Nolan M."/>
            <person name="Ohm R."/>
            <person name="Pangilinan J."/>
            <person name="Park H.-J."/>
            <person name="Ramirez L."/>
            <person name="Alfaro M."/>
            <person name="Sun H."/>
            <person name="Tritt A."/>
            <person name="Yoshinaga Y."/>
            <person name="Zwiers L.-H."/>
            <person name="Turgeon B.G."/>
            <person name="Goodwin S.B."/>
            <person name="Spatafora J.W."/>
            <person name="Crous P.W."/>
            <person name="Grigoriev I.V."/>
        </authorList>
    </citation>
    <scope>NUCLEOTIDE SEQUENCE</scope>
    <source>
        <strain evidence="1 3">CBS 781.70</strain>
    </source>
</reference>
<evidence type="ECO:0000313" key="3">
    <source>
        <dbReference type="RefSeq" id="XP_033535837.1"/>
    </source>
</evidence>
<evidence type="ECO:0000313" key="2">
    <source>
        <dbReference type="Proteomes" id="UP000504638"/>
    </source>
</evidence>
<organism evidence="1">
    <name type="scientific">Eremomyces bilateralis CBS 781.70</name>
    <dbReference type="NCBI Taxonomy" id="1392243"/>
    <lineage>
        <taxon>Eukaryota</taxon>
        <taxon>Fungi</taxon>
        <taxon>Dikarya</taxon>
        <taxon>Ascomycota</taxon>
        <taxon>Pezizomycotina</taxon>
        <taxon>Dothideomycetes</taxon>
        <taxon>Dothideomycetes incertae sedis</taxon>
        <taxon>Eremomycetales</taxon>
        <taxon>Eremomycetaceae</taxon>
        <taxon>Eremomyces</taxon>
    </lineage>
</organism>
<dbReference type="OrthoDB" id="3944583at2759"/>
<protein>
    <submittedName>
        <fullName evidence="1 3">Uncharacterized protein</fullName>
    </submittedName>
</protein>
<reference evidence="3" key="3">
    <citation type="submission" date="2025-04" db="UniProtKB">
        <authorList>
            <consortium name="RefSeq"/>
        </authorList>
    </citation>
    <scope>IDENTIFICATION</scope>
    <source>
        <strain evidence="3">CBS 781.70</strain>
    </source>
</reference>
<keyword evidence="2" id="KW-1185">Reference proteome</keyword>